<dbReference type="AlphaFoldDB" id="A0A8X6YN10"/>
<evidence type="ECO:0000256" key="1">
    <source>
        <dbReference type="SAM" id="MobiDB-lite"/>
    </source>
</evidence>
<evidence type="ECO:0000313" key="2">
    <source>
        <dbReference type="EMBL" id="GFY76016.1"/>
    </source>
</evidence>
<sequence>MESSPQVSSRLKNIRKEIIGYKRKKFRREEAATSELDIERYNLRSGIKEAAESRPSRGQMLDQGTGPEEEDTRNTALQQRSKIQEAVQKPKLSGT</sequence>
<evidence type="ECO:0000313" key="3">
    <source>
        <dbReference type="Proteomes" id="UP000886998"/>
    </source>
</evidence>
<feature type="region of interest" description="Disordered" evidence="1">
    <location>
        <begin position="47"/>
        <end position="95"/>
    </location>
</feature>
<name>A0A8X6YN10_9ARAC</name>
<proteinExistence type="predicted"/>
<reference evidence="2" key="1">
    <citation type="submission" date="2020-08" db="EMBL/GenBank/DDBJ databases">
        <title>Multicomponent nature underlies the extraordinary mechanical properties of spider dragline silk.</title>
        <authorList>
            <person name="Kono N."/>
            <person name="Nakamura H."/>
            <person name="Mori M."/>
            <person name="Yoshida Y."/>
            <person name="Ohtoshi R."/>
            <person name="Malay A.D."/>
            <person name="Moran D.A.P."/>
            <person name="Tomita M."/>
            <person name="Numata K."/>
            <person name="Arakawa K."/>
        </authorList>
    </citation>
    <scope>NUCLEOTIDE SEQUENCE</scope>
</reference>
<gene>
    <name evidence="2" type="ORF">TNIN_370341</name>
</gene>
<dbReference type="EMBL" id="BMAV01021713">
    <property type="protein sequence ID" value="GFY76016.1"/>
    <property type="molecule type" value="Genomic_DNA"/>
</dbReference>
<comment type="caution">
    <text evidence="2">The sequence shown here is derived from an EMBL/GenBank/DDBJ whole genome shotgun (WGS) entry which is preliminary data.</text>
</comment>
<keyword evidence="3" id="KW-1185">Reference proteome</keyword>
<protein>
    <submittedName>
        <fullName evidence="2">Uncharacterized protein</fullName>
    </submittedName>
</protein>
<organism evidence="2 3">
    <name type="scientific">Trichonephila inaurata madagascariensis</name>
    <dbReference type="NCBI Taxonomy" id="2747483"/>
    <lineage>
        <taxon>Eukaryota</taxon>
        <taxon>Metazoa</taxon>
        <taxon>Ecdysozoa</taxon>
        <taxon>Arthropoda</taxon>
        <taxon>Chelicerata</taxon>
        <taxon>Arachnida</taxon>
        <taxon>Araneae</taxon>
        <taxon>Araneomorphae</taxon>
        <taxon>Entelegynae</taxon>
        <taxon>Araneoidea</taxon>
        <taxon>Nephilidae</taxon>
        <taxon>Trichonephila</taxon>
        <taxon>Trichonephila inaurata</taxon>
    </lineage>
</organism>
<dbReference type="Proteomes" id="UP000886998">
    <property type="component" value="Unassembled WGS sequence"/>
</dbReference>
<accession>A0A8X6YN10</accession>